<dbReference type="InterPro" id="IPR000477">
    <property type="entry name" value="RT_dom"/>
</dbReference>
<reference evidence="2 3" key="1">
    <citation type="journal article" date="2021" name="bioRxiv">
        <title>The Gossypium anomalum genome as a resource for cotton improvement and evolutionary analysis of hybrid incompatibility.</title>
        <authorList>
            <person name="Grover C.E."/>
            <person name="Yuan D."/>
            <person name="Arick M.A."/>
            <person name="Miller E.R."/>
            <person name="Hu G."/>
            <person name="Peterson D.G."/>
            <person name="Wendel J.F."/>
            <person name="Udall J.A."/>
        </authorList>
    </citation>
    <scope>NUCLEOTIDE SEQUENCE [LARGE SCALE GENOMIC DNA]</scope>
    <source>
        <strain evidence="2">JFW-Udall</strain>
        <tissue evidence="2">Leaf</tissue>
    </source>
</reference>
<dbReference type="AlphaFoldDB" id="A0A8J6DEZ4"/>
<evidence type="ECO:0000259" key="1">
    <source>
        <dbReference type="PROSITE" id="PS50878"/>
    </source>
</evidence>
<dbReference type="InterPro" id="IPR043128">
    <property type="entry name" value="Rev_trsase/Diguanyl_cyclase"/>
</dbReference>
<dbReference type="Pfam" id="PF00078">
    <property type="entry name" value="RVT_1"/>
    <property type="match status" value="1"/>
</dbReference>
<name>A0A8J6DEZ4_9ROSI</name>
<feature type="domain" description="Reverse transcriptase" evidence="1">
    <location>
        <begin position="1"/>
        <end position="154"/>
    </location>
</feature>
<evidence type="ECO:0000313" key="3">
    <source>
        <dbReference type="Proteomes" id="UP000701853"/>
    </source>
</evidence>
<sequence>MRMCIDYRQLNKVTIKNKYPLPRIDDLFDRLKGEPVFSKIDLRSGYYQLRLKDSDIPKMAFPTRYGHYEFLVMPFRLMNVPTIFMDLMNKIFRPYLDRFVIVFIDDILIYSRDEIEHAEHLRIVLQALRDKQLYTKFSKCEFWLCEVGFLGHFVSASGRQSHSLCFETIEAARKKLSDTRFGIGSCYVCFKDLAPLSRRWSELLKDYELAIDYRPRKANVVADALSQKSLFTLHTMNAHLALSDNGSVLAKLKARPLFLRQIIDAQKVDNEILAKQAQCDLDSDSEYRIDNDNCLIF</sequence>
<dbReference type="Gene3D" id="3.10.10.10">
    <property type="entry name" value="HIV Type 1 Reverse Transcriptase, subunit A, domain 1"/>
    <property type="match status" value="1"/>
</dbReference>
<dbReference type="InterPro" id="IPR043502">
    <property type="entry name" value="DNA/RNA_pol_sf"/>
</dbReference>
<organism evidence="2 3">
    <name type="scientific">Gossypium anomalum</name>
    <dbReference type="NCBI Taxonomy" id="47600"/>
    <lineage>
        <taxon>Eukaryota</taxon>
        <taxon>Viridiplantae</taxon>
        <taxon>Streptophyta</taxon>
        <taxon>Embryophyta</taxon>
        <taxon>Tracheophyta</taxon>
        <taxon>Spermatophyta</taxon>
        <taxon>Magnoliopsida</taxon>
        <taxon>eudicotyledons</taxon>
        <taxon>Gunneridae</taxon>
        <taxon>Pentapetalae</taxon>
        <taxon>rosids</taxon>
        <taxon>malvids</taxon>
        <taxon>Malvales</taxon>
        <taxon>Malvaceae</taxon>
        <taxon>Malvoideae</taxon>
        <taxon>Gossypium</taxon>
    </lineage>
</organism>
<comment type="caution">
    <text evidence="2">The sequence shown here is derived from an EMBL/GenBank/DDBJ whole genome shotgun (WGS) entry which is preliminary data.</text>
</comment>
<dbReference type="Proteomes" id="UP000701853">
    <property type="component" value="Chromosome 1"/>
</dbReference>
<accession>A0A8J6DEZ4</accession>
<dbReference type="PANTHER" id="PTHR24559:SF444">
    <property type="entry name" value="REVERSE TRANSCRIPTASE DOMAIN-CONTAINING PROTEIN"/>
    <property type="match status" value="1"/>
</dbReference>
<dbReference type="CDD" id="cd01647">
    <property type="entry name" value="RT_LTR"/>
    <property type="match status" value="1"/>
</dbReference>
<protein>
    <recommendedName>
        <fullName evidence="1">Reverse transcriptase domain-containing protein</fullName>
    </recommendedName>
</protein>
<dbReference type="Gene3D" id="3.30.70.270">
    <property type="match status" value="1"/>
</dbReference>
<dbReference type="SUPFAM" id="SSF56672">
    <property type="entry name" value="DNA/RNA polymerases"/>
    <property type="match status" value="1"/>
</dbReference>
<proteinExistence type="predicted"/>
<dbReference type="PROSITE" id="PS50878">
    <property type="entry name" value="RT_POL"/>
    <property type="match status" value="1"/>
</dbReference>
<keyword evidence="3" id="KW-1185">Reference proteome</keyword>
<evidence type="ECO:0000313" key="2">
    <source>
        <dbReference type="EMBL" id="KAG8503348.1"/>
    </source>
</evidence>
<dbReference type="PANTHER" id="PTHR24559">
    <property type="entry name" value="TRANSPOSON TY3-I GAG-POL POLYPROTEIN"/>
    <property type="match status" value="1"/>
</dbReference>
<gene>
    <name evidence="2" type="ORF">CXB51_001307</name>
</gene>
<dbReference type="OrthoDB" id="2431547at2759"/>
<dbReference type="EMBL" id="JAHUZN010000001">
    <property type="protein sequence ID" value="KAG8503348.1"/>
    <property type="molecule type" value="Genomic_DNA"/>
</dbReference>
<dbReference type="InterPro" id="IPR053134">
    <property type="entry name" value="RNA-dir_DNA_polymerase"/>
</dbReference>